<dbReference type="AlphaFoldDB" id="A0A371BBS4"/>
<feature type="chain" id="PRO_5016612659" evidence="1">
    <location>
        <begin position="25"/>
        <end position="156"/>
    </location>
</feature>
<reference evidence="3" key="1">
    <citation type="submission" date="2018-08" db="EMBL/GenBank/DDBJ databases">
        <authorList>
            <person name="Kim S.-J."/>
            <person name="Jung G.-Y."/>
        </authorList>
    </citation>
    <scope>NUCLEOTIDE SEQUENCE [LARGE SCALE GENOMIC DNA]</scope>
    <source>
        <strain evidence="3">GY_H</strain>
    </source>
</reference>
<keyword evidence="1" id="KW-0732">Signal</keyword>
<name>A0A371BBS4_9BRAD</name>
<comment type="caution">
    <text evidence="2">The sequence shown here is derived from an EMBL/GenBank/DDBJ whole genome shotgun (WGS) entry which is preliminary data.</text>
</comment>
<protein>
    <submittedName>
        <fullName evidence="2">Uncharacterized protein</fullName>
    </submittedName>
</protein>
<accession>A0A371BBS4</accession>
<gene>
    <name evidence="2" type="ORF">DXH78_09985</name>
</gene>
<dbReference type="RefSeq" id="WP_115516890.1">
    <property type="nucleotide sequence ID" value="NZ_QRGO01000001.1"/>
</dbReference>
<evidence type="ECO:0000313" key="3">
    <source>
        <dbReference type="Proteomes" id="UP000263993"/>
    </source>
</evidence>
<proteinExistence type="predicted"/>
<feature type="signal peptide" evidence="1">
    <location>
        <begin position="1"/>
        <end position="24"/>
    </location>
</feature>
<dbReference type="EMBL" id="QRGO01000001">
    <property type="protein sequence ID" value="RDV04863.1"/>
    <property type="molecule type" value="Genomic_DNA"/>
</dbReference>
<dbReference type="OrthoDB" id="9808546at2"/>
<organism evidence="2 3">
    <name type="scientific">Undibacter mobilis</name>
    <dbReference type="NCBI Taxonomy" id="2292256"/>
    <lineage>
        <taxon>Bacteria</taxon>
        <taxon>Pseudomonadati</taxon>
        <taxon>Pseudomonadota</taxon>
        <taxon>Alphaproteobacteria</taxon>
        <taxon>Hyphomicrobiales</taxon>
        <taxon>Nitrobacteraceae</taxon>
        <taxon>Undibacter</taxon>
    </lineage>
</organism>
<dbReference type="Proteomes" id="UP000263993">
    <property type="component" value="Unassembled WGS sequence"/>
</dbReference>
<evidence type="ECO:0000313" key="2">
    <source>
        <dbReference type="EMBL" id="RDV04863.1"/>
    </source>
</evidence>
<evidence type="ECO:0000256" key="1">
    <source>
        <dbReference type="SAM" id="SignalP"/>
    </source>
</evidence>
<keyword evidence="3" id="KW-1185">Reference proteome</keyword>
<sequence length="156" mass="17022">MVRQMFRIVSLASVASAVVLMAWAAQSGSARAAGWIEKGIYLSGPNYDGDLPSCEAALGEITSRFESTQARFWNSNVQILGYERVREVAYSPWAKGTVPRRFCSAVADVSTGRKHVVNYYITEDGGMIGATWGVTYCVVGFDSNMVYSPACKMARP</sequence>